<comment type="caution">
    <text evidence="5">The sequence shown here is derived from an EMBL/GenBank/DDBJ whole genome shotgun (WGS) entry which is preliminary data.</text>
</comment>
<dbReference type="PANTHER" id="PTHR32089:SF112">
    <property type="entry name" value="LYSOZYME-LIKE PROTEIN-RELATED"/>
    <property type="match status" value="1"/>
</dbReference>
<feature type="domain" description="Methyl-accepting transducer" evidence="4">
    <location>
        <begin position="38"/>
        <end position="97"/>
    </location>
</feature>
<proteinExistence type="inferred from homology"/>
<dbReference type="InterPro" id="IPR004089">
    <property type="entry name" value="MCPsignal_dom"/>
</dbReference>
<dbReference type="Gene3D" id="1.10.287.950">
    <property type="entry name" value="Methyl-accepting chemotaxis protein"/>
    <property type="match status" value="1"/>
</dbReference>
<dbReference type="CDD" id="cd18773">
    <property type="entry name" value="PDC1_HK_sensor"/>
    <property type="match status" value="1"/>
</dbReference>
<evidence type="ECO:0000313" key="6">
    <source>
        <dbReference type="Proteomes" id="UP000721236"/>
    </source>
</evidence>
<dbReference type="Proteomes" id="UP000721236">
    <property type="component" value="Unassembled WGS sequence"/>
</dbReference>
<keyword evidence="6" id="KW-1185">Reference proteome</keyword>
<comment type="similarity">
    <text evidence="2">Belongs to the methyl-accepting chemotaxis (MCP) protein family.</text>
</comment>
<evidence type="ECO:0000256" key="1">
    <source>
        <dbReference type="ARBA" id="ARBA00023224"/>
    </source>
</evidence>
<evidence type="ECO:0000256" key="3">
    <source>
        <dbReference type="PROSITE-ProRule" id="PRU00284"/>
    </source>
</evidence>
<dbReference type="RefSeq" id="WP_224039915.1">
    <property type="nucleotide sequence ID" value="NZ_CAJZAH010000001.1"/>
</dbReference>
<dbReference type="Pfam" id="PF00015">
    <property type="entry name" value="MCPsignal"/>
    <property type="match status" value="1"/>
</dbReference>
<evidence type="ECO:0000313" key="5">
    <source>
        <dbReference type="EMBL" id="CAG9167915.1"/>
    </source>
</evidence>
<dbReference type="InterPro" id="IPR004090">
    <property type="entry name" value="Chemotax_Me-accpt_rcpt"/>
</dbReference>
<gene>
    <name evidence="5" type="ORF">LMG21510_00897</name>
</gene>
<evidence type="ECO:0000256" key="2">
    <source>
        <dbReference type="ARBA" id="ARBA00029447"/>
    </source>
</evidence>
<sequence>MSVAAATPRQEQSPAQRSVIADLTREVRRISRDKIADIDLINREATYLAINALIEAARAGEAGRGFAVVANQVKDVSGRIGRLTGELGTELGAISERMVAELERQQGQRLTDLALNMIDVIDRNLYERSCDVRWWATDAAVVDCLAAGSPEAAAHAARRLSVILDNYTVYLDIWVLDLEGRVVANGRPGTFAVAGVANAARQDWFAAALRTRSGDEYATANVDTVAELKGAEVATYATAVRAGGAADGKVIGALAVFFDWAKQASTVVDSVRLTDEERGRTRCMLVDADGRVIADSKRQKDGARQGGKEAKTFALDTGGQAIGTYRAGDGALVGYALTPGYESYRGMGWYGVIAQAADAAS</sequence>
<dbReference type="PANTHER" id="PTHR32089">
    <property type="entry name" value="METHYL-ACCEPTING CHEMOTAXIS PROTEIN MCPB"/>
    <property type="match status" value="1"/>
</dbReference>
<accession>A0ABM8WKK8</accession>
<dbReference type="Gene3D" id="3.30.450.20">
    <property type="entry name" value="PAS domain"/>
    <property type="match status" value="1"/>
</dbReference>
<evidence type="ECO:0000259" key="4">
    <source>
        <dbReference type="PROSITE" id="PS50111"/>
    </source>
</evidence>
<organism evidence="5 6">
    <name type="scientific">Cupriavidus respiraculi</name>
    <dbReference type="NCBI Taxonomy" id="195930"/>
    <lineage>
        <taxon>Bacteria</taxon>
        <taxon>Pseudomonadati</taxon>
        <taxon>Pseudomonadota</taxon>
        <taxon>Betaproteobacteria</taxon>
        <taxon>Burkholderiales</taxon>
        <taxon>Burkholderiaceae</taxon>
        <taxon>Cupriavidus</taxon>
    </lineage>
</organism>
<name>A0ABM8WKK8_9BURK</name>
<reference evidence="5 6" key="1">
    <citation type="submission" date="2021-08" db="EMBL/GenBank/DDBJ databases">
        <authorList>
            <person name="Peeters C."/>
        </authorList>
    </citation>
    <scope>NUCLEOTIDE SEQUENCE [LARGE SCALE GENOMIC DNA]</scope>
    <source>
        <strain evidence="5 6">LMG 21510</strain>
    </source>
</reference>
<dbReference type="SUPFAM" id="SSF58104">
    <property type="entry name" value="Methyl-accepting chemotaxis protein (MCP) signaling domain"/>
    <property type="match status" value="1"/>
</dbReference>
<dbReference type="EMBL" id="CAJZAH010000001">
    <property type="protein sequence ID" value="CAG9167915.1"/>
    <property type="molecule type" value="Genomic_DNA"/>
</dbReference>
<dbReference type="PRINTS" id="PR00260">
    <property type="entry name" value="CHEMTRNSDUCR"/>
</dbReference>
<keyword evidence="1 3" id="KW-0807">Transducer</keyword>
<protein>
    <recommendedName>
        <fullName evidence="4">Methyl-accepting transducer domain-containing protein</fullName>
    </recommendedName>
</protein>
<dbReference type="PROSITE" id="PS50111">
    <property type="entry name" value="CHEMOTAXIS_TRANSDUC_2"/>
    <property type="match status" value="1"/>
</dbReference>